<dbReference type="Proteomes" id="UP000295313">
    <property type="component" value="Unassembled WGS sequence"/>
</dbReference>
<reference evidence="1 2" key="1">
    <citation type="submission" date="2019-03" db="EMBL/GenBank/DDBJ databases">
        <title>Genomic Encyclopedia of Type Strains, Phase III (KMG-III): the genomes of soil and plant-associated and newly described type strains.</title>
        <authorList>
            <person name="Whitman W."/>
        </authorList>
    </citation>
    <scope>NUCLEOTIDE SEQUENCE [LARGE SCALE GENOMIC DNA]</scope>
    <source>
        <strain evidence="1 2">CGMCC 1.12802</strain>
    </source>
</reference>
<protein>
    <submittedName>
        <fullName evidence="1">Uncharacterized protein</fullName>
    </submittedName>
</protein>
<name>A0A4R8I6J9_9FLAO</name>
<proteinExistence type="predicted"/>
<comment type="caution">
    <text evidence="1">The sequence shown here is derived from an EMBL/GenBank/DDBJ whole genome shotgun (WGS) entry which is preliminary data.</text>
</comment>
<keyword evidence="2" id="KW-1185">Reference proteome</keyword>
<sequence>MIQLKKSIASFLYFSNVNYIPKRHKKKVTLNFNNKSMNRYRQEEQTITEMWWFLFFIDFGEVINIF</sequence>
<accession>A0A4R8I6J9</accession>
<evidence type="ECO:0000313" key="1">
    <source>
        <dbReference type="EMBL" id="TDX84597.1"/>
    </source>
</evidence>
<evidence type="ECO:0000313" key="2">
    <source>
        <dbReference type="Proteomes" id="UP000295313"/>
    </source>
</evidence>
<dbReference type="AlphaFoldDB" id="A0A4R8I6J9"/>
<organism evidence="1 2">
    <name type="scientific">Epilithonimonas xixisoli</name>
    <dbReference type="NCBI Taxonomy" id="1476462"/>
    <lineage>
        <taxon>Bacteria</taxon>
        <taxon>Pseudomonadati</taxon>
        <taxon>Bacteroidota</taxon>
        <taxon>Flavobacteriia</taxon>
        <taxon>Flavobacteriales</taxon>
        <taxon>Weeksellaceae</taxon>
        <taxon>Chryseobacterium group</taxon>
        <taxon>Epilithonimonas</taxon>
    </lineage>
</organism>
<gene>
    <name evidence="1" type="ORF">B0I22_2226</name>
</gene>
<dbReference type="EMBL" id="SOEO01000002">
    <property type="protein sequence ID" value="TDX84597.1"/>
    <property type="molecule type" value="Genomic_DNA"/>
</dbReference>